<evidence type="ECO:0000313" key="2">
    <source>
        <dbReference type="EMBL" id="PZE18420.1"/>
    </source>
</evidence>
<keyword evidence="1" id="KW-0812">Transmembrane</keyword>
<feature type="transmembrane region" description="Helical" evidence="1">
    <location>
        <begin position="94"/>
        <end position="113"/>
    </location>
</feature>
<protein>
    <submittedName>
        <fullName evidence="2">Uncharacterized protein</fullName>
    </submittedName>
</protein>
<organism evidence="2 3">
    <name type="scientific">Putridiphycobacter roseus</name>
    <dbReference type="NCBI Taxonomy" id="2219161"/>
    <lineage>
        <taxon>Bacteria</taxon>
        <taxon>Pseudomonadati</taxon>
        <taxon>Bacteroidota</taxon>
        <taxon>Flavobacteriia</taxon>
        <taxon>Flavobacteriales</taxon>
        <taxon>Crocinitomicaceae</taxon>
        <taxon>Putridiphycobacter</taxon>
    </lineage>
</organism>
<sequence length="156" mass="17721">MQSKLMVLIERPDTIKQPRLHRKYIQLAQILYAIGIKEISIEVSTEINKEIERLNTIKDKDPLLIKEIAKAQQKILKLVLHTYKFVPINHYRNIWLAVGMAAFGIPLGILFGLGLHNMAFFSIGLPIGMVIGMAYGIQMDKKALKEEKQLAVEINA</sequence>
<keyword evidence="3" id="KW-1185">Reference proteome</keyword>
<keyword evidence="1" id="KW-1133">Transmembrane helix</keyword>
<dbReference type="Proteomes" id="UP000249248">
    <property type="component" value="Unassembled WGS sequence"/>
</dbReference>
<comment type="caution">
    <text evidence="2">The sequence shown here is derived from an EMBL/GenBank/DDBJ whole genome shotgun (WGS) entry which is preliminary data.</text>
</comment>
<name>A0A2W1N4A1_9FLAO</name>
<dbReference type="EMBL" id="QKSB01000001">
    <property type="protein sequence ID" value="PZE18420.1"/>
    <property type="molecule type" value="Genomic_DNA"/>
</dbReference>
<dbReference type="AlphaFoldDB" id="A0A2W1N4A1"/>
<keyword evidence="1" id="KW-0472">Membrane</keyword>
<evidence type="ECO:0000313" key="3">
    <source>
        <dbReference type="Proteomes" id="UP000249248"/>
    </source>
</evidence>
<accession>A0A2W1N4A1</accession>
<evidence type="ECO:0000256" key="1">
    <source>
        <dbReference type="SAM" id="Phobius"/>
    </source>
</evidence>
<gene>
    <name evidence="2" type="ORF">DNU06_00880</name>
</gene>
<feature type="transmembrane region" description="Helical" evidence="1">
    <location>
        <begin position="119"/>
        <end position="137"/>
    </location>
</feature>
<dbReference type="RefSeq" id="WP_111061320.1">
    <property type="nucleotide sequence ID" value="NZ_JBHUCU010000007.1"/>
</dbReference>
<reference evidence="2 3" key="1">
    <citation type="submission" date="2018-06" db="EMBL/GenBank/DDBJ databases">
        <title>The draft genome sequence of Crocinitomix sp. SM1701.</title>
        <authorList>
            <person name="Zhang X."/>
        </authorList>
    </citation>
    <scope>NUCLEOTIDE SEQUENCE [LARGE SCALE GENOMIC DNA]</scope>
    <source>
        <strain evidence="2 3">SM1701</strain>
    </source>
</reference>
<dbReference type="OrthoDB" id="769130at2"/>
<proteinExistence type="predicted"/>